<evidence type="ECO:0000313" key="2">
    <source>
        <dbReference type="Proteomes" id="UP000822476"/>
    </source>
</evidence>
<keyword evidence="2" id="KW-1185">Reference proteome</keyword>
<evidence type="ECO:0000313" key="1">
    <source>
        <dbReference type="EMBL" id="KAF7260842.1"/>
    </source>
</evidence>
<proteinExistence type="predicted"/>
<accession>A0A8S9Z1S3</accession>
<comment type="caution">
    <text evidence="1">The sequence shown here is derived from an EMBL/GenBank/DDBJ whole genome shotgun (WGS) entry which is preliminary data.</text>
</comment>
<sequence length="130" mass="14882">MVRVLFGLLEKEDRLQASIKYTDGEQSAILKQPPSVCMLVNLMIRTAEDSTALNNIKGRDNLAAVHNDKTLLRKRYVKPLIRNSFEITRTFDGDINVSSGMFHVTAEILWTWIMKHNCADDPKYFPEGVR</sequence>
<reference evidence="1" key="1">
    <citation type="submission" date="2019-07" db="EMBL/GenBank/DDBJ databases">
        <title>Annotation for the trematode Paragonimus miyazaki's.</title>
        <authorList>
            <person name="Choi Y.-J."/>
        </authorList>
    </citation>
    <scope>NUCLEOTIDE SEQUENCE</scope>
    <source>
        <strain evidence="1">Japan</strain>
    </source>
</reference>
<protein>
    <submittedName>
        <fullName evidence="1">Uncharacterized protein</fullName>
    </submittedName>
</protein>
<organism evidence="1 2">
    <name type="scientific">Paragonimus skrjabini miyazakii</name>
    <dbReference type="NCBI Taxonomy" id="59628"/>
    <lineage>
        <taxon>Eukaryota</taxon>
        <taxon>Metazoa</taxon>
        <taxon>Spiralia</taxon>
        <taxon>Lophotrochozoa</taxon>
        <taxon>Platyhelminthes</taxon>
        <taxon>Trematoda</taxon>
        <taxon>Digenea</taxon>
        <taxon>Plagiorchiida</taxon>
        <taxon>Troglotremata</taxon>
        <taxon>Troglotrematidae</taxon>
        <taxon>Paragonimus</taxon>
    </lineage>
</organism>
<dbReference type="AlphaFoldDB" id="A0A8S9Z1S3"/>
<gene>
    <name evidence="1" type="ORF">EG68_01924</name>
</gene>
<name>A0A8S9Z1S3_9TREM</name>
<dbReference type="EMBL" id="JTDE01000588">
    <property type="protein sequence ID" value="KAF7260842.1"/>
    <property type="molecule type" value="Genomic_DNA"/>
</dbReference>
<dbReference type="Proteomes" id="UP000822476">
    <property type="component" value="Unassembled WGS sequence"/>
</dbReference>